<dbReference type="PANTHER" id="PTHR31579:SF1">
    <property type="entry name" value="OS03G0796600 PROTEIN"/>
    <property type="match status" value="1"/>
</dbReference>
<protein>
    <submittedName>
        <fullName evidence="1">Uncharacterized protein</fullName>
    </submittedName>
</protein>
<dbReference type="Pfam" id="PF04720">
    <property type="entry name" value="PDDEXK_6"/>
    <property type="match status" value="1"/>
</dbReference>
<proteinExistence type="predicted"/>
<dbReference type="InterPro" id="IPR006502">
    <property type="entry name" value="PDDEXK-like"/>
</dbReference>
<reference evidence="1 2" key="1">
    <citation type="submission" date="2017-11" db="EMBL/GenBank/DDBJ databases">
        <title>De-novo sequencing of pomegranate (Punica granatum L.) genome.</title>
        <authorList>
            <person name="Akparov Z."/>
            <person name="Amiraslanov A."/>
            <person name="Hajiyeva S."/>
            <person name="Abbasov M."/>
            <person name="Kaur K."/>
            <person name="Hamwieh A."/>
            <person name="Solovyev V."/>
            <person name="Salamov A."/>
            <person name="Braich B."/>
            <person name="Kosarev P."/>
            <person name="Mahmoud A."/>
            <person name="Hajiyev E."/>
            <person name="Babayeva S."/>
            <person name="Izzatullayeva V."/>
            <person name="Mammadov A."/>
            <person name="Mammadov A."/>
            <person name="Sharifova S."/>
            <person name="Ojaghi J."/>
            <person name="Eynullazada K."/>
            <person name="Bayramov B."/>
            <person name="Abdulazimova A."/>
            <person name="Shahmuradov I."/>
        </authorList>
    </citation>
    <scope>NUCLEOTIDE SEQUENCE [LARGE SCALE GENOMIC DNA]</scope>
    <source>
        <strain evidence="2">cv. AG2017</strain>
        <tissue evidence="1">Leaf</tissue>
    </source>
</reference>
<dbReference type="STRING" id="22663.A0A2I0LBK2"/>
<evidence type="ECO:0000313" key="2">
    <source>
        <dbReference type="Proteomes" id="UP000233551"/>
    </source>
</evidence>
<dbReference type="AlphaFoldDB" id="A0A2I0LBK2"/>
<comment type="caution">
    <text evidence="1">The sequence shown here is derived from an EMBL/GenBank/DDBJ whole genome shotgun (WGS) entry which is preliminary data.</text>
</comment>
<accession>A0A2I0LBK2</accession>
<dbReference type="PANTHER" id="PTHR31579">
    <property type="entry name" value="OS03G0796600 PROTEIN"/>
    <property type="match status" value="1"/>
</dbReference>
<organism evidence="1 2">
    <name type="scientific">Punica granatum</name>
    <name type="common">Pomegranate</name>
    <dbReference type="NCBI Taxonomy" id="22663"/>
    <lineage>
        <taxon>Eukaryota</taxon>
        <taxon>Viridiplantae</taxon>
        <taxon>Streptophyta</taxon>
        <taxon>Embryophyta</taxon>
        <taxon>Tracheophyta</taxon>
        <taxon>Spermatophyta</taxon>
        <taxon>Magnoliopsida</taxon>
        <taxon>eudicotyledons</taxon>
        <taxon>Gunneridae</taxon>
        <taxon>Pentapetalae</taxon>
        <taxon>rosids</taxon>
        <taxon>malvids</taxon>
        <taxon>Myrtales</taxon>
        <taxon>Lythraceae</taxon>
        <taxon>Punica</taxon>
    </lineage>
</organism>
<dbReference type="EMBL" id="PGOL01000061">
    <property type="protein sequence ID" value="PKI78073.1"/>
    <property type="molecule type" value="Genomic_DNA"/>
</dbReference>
<dbReference type="Proteomes" id="UP000233551">
    <property type="component" value="Unassembled WGS sequence"/>
</dbReference>
<sequence length="149" mass="17112">METGTTTWRTGGPWVVRRCLRCSEGEERRCGSGRESLKRKDDLRKIVTDSLSSLDYDSSICKSKWDKSSSFPAGKYEYIDVIVQGERLLIDVNFRSKFEIARSMGAYRARSLPYANYRVPRTCGIPQILGRFRFLNFKIGILQGMVRVP</sequence>
<evidence type="ECO:0000313" key="1">
    <source>
        <dbReference type="EMBL" id="PKI78073.1"/>
    </source>
</evidence>
<keyword evidence="2" id="KW-1185">Reference proteome</keyword>
<gene>
    <name evidence="1" type="ORF">CRG98_001523</name>
</gene>
<name>A0A2I0LBK2_PUNGR</name>